<dbReference type="PRINTS" id="PR00450">
    <property type="entry name" value="RECOVERIN"/>
</dbReference>
<accession>A0AAU9JS76</accession>
<proteinExistence type="predicted"/>
<evidence type="ECO:0000256" key="2">
    <source>
        <dbReference type="ARBA" id="ARBA00022837"/>
    </source>
</evidence>
<dbReference type="Proteomes" id="UP001162131">
    <property type="component" value="Unassembled WGS sequence"/>
</dbReference>
<dbReference type="InterPro" id="IPR045198">
    <property type="entry name" value="CNBL1-10"/>
</dbReference>
<feature type="domain" description="EF-hand" evidence="3">
    <location>
        <begin position="59"/>
        <end position="94"/>
    </location>
</feature>
<evidence type="ECO:0000256" key="1">
    <source>
        <dbReference type="ARBA" id="ARBA00022737"/>
    </source>
</evidence>
<dbReference type="GO" id="GO:0005509">
    <property type="term" value="F:calcium ion binding"/>
    <property type="evidence" value="ECO:0007669"/>
    <property type="project" value="InterPro"/>
</dbReference>
<dbReference type="EMBL" id="CAJZBQ010000048">
    <property type="protein sequence ID" value="CAG9329729.1"/>
    <property type="molecule type" value="Genomic_DNA"/>
</dbReference>
<gene>
    <name evidence="4" type="ORF">BSTOLATCC_MIC49349</name>
</gene>
<comment type="caution">
    <text evidence="4">The sequence shown here is derived from an EMBL/GenBank/DDBJ whole genome shotgun (WGS) entry which is preliminary data.</text>
</comment>
<protein>
    <recommendedName>
        <fullName evidence="3">EF-hand domain-containing protein</fullName>
    </recommendedName>
</protein>
<keyword evidence="2" id="KW-0106">Calcium</keyword>
<name>A0AAU9JS76_9CILI</name>
<dbReference type="InterPro" id="IPR011992">
    <property type="entry name" value="EF-hand-dom_pair"/>
</dbReference>
<dbReference type="InterPro" id="IPR018247">
    <property type="entry name" value="EF_Hand_1_Ca_BS"/>
</dbReference>
<dbReference type="GO" id="GO:0019900">
    <property type="term" value="F:kinase binding"/>
    <property type="evidence" value="ECO:0007669"/>
    <property type="project" value="InterPro"/>
</dbReference>
<organism evidence="4 5">
    <name type="scientific">Blepharisma stoltei</name>
    <dbReference type="NCBI Taxonomy" id="1481888"/>
    <lineage>
        <taxon>Eukaryota</taxon>
        <taxon>Sar</taxon>
        <taxon>Alveolata</taxon>
        <taxon>Ciliophora</taxon>
        <taxon>Postciliodesmatophora</taxon>
        <taxon>Heterotrichea</taxon>
        <taxon>Heterotrichida</taxon>
        <taxon>Blepharismidae</taxon>
        <taxon>Blepharisma</taxon>
    </lineage>
</organism>
<evidence type="ECO:0000313" key="5">
    <source>
        <dbReference type="Proteomes" id="UP001162131"/>
    </source>
</evidence>
<reference evidence="4" key="1">
    <citation type="submission" date="2021-09" db="EMBL/GenBank/DDBJ databases">
        <authorList>
            <consortium name="AG Swart"/>
            <person name="Singh M."/>
            <person name="Singh A."/>
            <person name="Seah K."/>
            <person name="Emmerich C."/>
        </authorList>
    </citation>
    <scope>NUCLEOTIDE SEQUENCE</scope>
    <source>
        <strain evidence="4">ATCC30299</strain>
    </source>
</reference>
<dbReference type="PANTHER" id="PTHR23056">
    <property type="entry name" value="CALCINEURIN B"/>
    <property type="match status" value="1"/>
</dbReference>
<dbReference type="Gene3D" id="1.10.238.10">
    <property type="entry name" value="EF-hand"/>
    <property type="match status" value="1"/>
</dbReference>
<sequence length="226" mass="26491">MNKIPKLRQTELQEFSRQTLFSPEEVEMLYKRFYEISKSEVDDGVIDYSEFCLGLKLPLSPMISDRAFRLFDANGDRVINFREFLLGLSTFITKNTETPRTSQEINKSIMATKYRDQIEASFRMYNVKEEGKIYVDDIKALLTSAVSQITSFGLSQEQISQIVESLIKTEMCMEDEHGKYIDKDSYRKMIINDNRIVKWLGIDMERVVHSYRFVNVKKSRSRCLPL</sequence>
<dbReference type="InterPro" id="IPR002048">
    <property type="entry name" value="EF_hand_dom"/>
</dbReference>
<dbReference type="AlphaFoldDB" id="A0AAU9JS76"/>
<dbReference type="PANTHER" id="PTHR23056:SF110">
    <property type="entry name" value="CALMODULIN"/>
    <property type="match status" value="1"/>
</dbReference>
<keyword evidence="1" id="KW-0677">Repeat</keyword>
<evidence type="ECO:0000313" key="4">
    <source>
        <dbReference type="EMBL" id="CAG9329729.1"/>
    </source>
</evidence>
<dbReference type="SUPFAM" id="SSF47473">
    <property type="entry name" value="EF-hand"/>
    <property type="match status" value="1"/>
</dbReference>
<keyword evidence="5" id="KW-1185">Reference proteome</keyword>
<dbReference type="PROSITE" id="PS50222">
    <property type="entry name" value="EF_HAND_2"/>
    <property type="match status" value="1"/>
</dbReference>
<dbReference type="PROSITE" id="PS00018">
    <property type="entry name" value="EF_HAND_1"/>
    <property type="match status" value="1"/>
</dbReference>
<dbReference type="GO" id="GO:0019722">
    <property type="term" value="P:calcium-mediated signaling"/>
    <property type="evidence" value="ECO:0007669"/>
    <property type="project" value="InterPro"/>
</dbReference>
<evidence type="ECO:0000259" key="3">
    <source>
        <dbReference type="PROSITE" id="PS50222"/>
    </source>
</evidence>